<protein>
    <submittedName>
        <fullName evidence="2">Uncharacterized protein</fullName>
    </submittedName>
</protein>
<dbReference type="GeneID" id="25293336"/>
<dbReference type="RefSeq" id="XP_013271533.1">
    <property type="nucleotide sequence ID" value="XM_013416079.1"/>
</dbReference>
<evidence type="ECO:0000313" key="2">
    <source>
        <dbReference type="EMBL" id="KIX04397.1"/>
    </source>
</evidence>
<dbReference type="HOGENOM" id="CLU_2832559_0_0_1"/>
<organism evidence="2 3">
    <name type="scientific">Rhinocladiella mackenziei CBS 650.93</name>
    <dbReference type="NCBI Taxonomy" id="1442369"/>
    <lineage>
        <taxon>Eukaryota</taxon>
        <taxon>Fungi</taxon>
        <taxon>Dikarya</taxon>
        <taxon>Ascomycota</taxon>
        <taxon>Pezizomycotina</taxon>
        <taxon>Eurotiomycetes</taxon>
        <taxon>Chaetothyriomycetidae</taxon>
        <taxon>Chaetothyriales</taxon>
        <taxon>Herpotrichiellaceae</taxon>
        <taxon>Rhinocladiella</taxon>
    </lineage>
</organism>
<accession>A0A0D2FQC3</accession>
<evidence type="ECO:0000256" key="1">
    <source>
        <dbReference type="SAM" id="MobiDB-lite"/>
    </source>
</evidence>
<dbReference type="VEuPathDB" id="FungiDB:Z518_05265"/>
<dbReference type="EMBL" id="KN847478">
    <property type="protein sequence ID" value="KIX04397.1"/>
    <property type="molecule type" value="Genomic_DNA"/>
</dbReference>
<proteinExistence type="predicted"/>
<evidence type="ECO:0000313" key="3">
    <source>
        <dbReference type="Proteomes" id="UP000053617"/>
    </source>
</evidence>
<dbReference type="STRING" id="1442369.A0A0D2FQC3"/>
<feature type="region of interest" description="Disordered" evidence="1">
    <location>
        <begin position="22"/>
        <end position="66"/>
    </location>
</feature>
<name>A0A0D2FQC3_9EURO</name>
<dbReference type="AlphaFoldDB" id="A0A0D2FQC3"/>
<dbReference type="Proteomes" id="UP000053617">
    <property type="component" value="Unassembled WGS sequence"/>
</dbReference>
<dbReference type="OrthoDB" id="100006at2759"/>
<sequence>MYIWIYVYVHIKFRGFDNLDETDSSQVSNSELKRKLAVSTRSNDIEQKTSGQVSQAIKPPPWNGQG</sequence>
<gene>
    <name evidence="2" type="ORF">Z518_05265</name>
</gene>
<keyword evidence="3" id="KW-1185">Reference proteome</keyword>
<reference evidence="2 3" key="1">
    <citation type="submission" date="2015-01" db="EMBL/GenBank/DDBJ databases">
        <title>The Genome Sequence of Rhinocladiella mackenzie CBS 650.93.</title>
        <authorList>
            <consortium name="The Broad Institute Genomics Platform"/>
            <person name="Cuomo C."/>
            <person name="de Hoog S."/>
            <person name="Gorbushina A."/>
            <person name="Stielow B."/>
            <person name="Teixiera M."/>
            <person name="Abouelleil A."/>
            <person name="Chapman S.B."/>
            <person name="Priest M."/>
            <person name="Young S.K."/>
            <person name="Wortman J."/>
            <person name="Nusbaum C."/>
            <person name="Birren B."/>
        </authorList>
    </citation>
    <scope>NUCLEOTIDE SEQUENCE [LARGE SCALE GENOMIC DNA]</scope>
    <source>
        <strain evidence="2 3">CBS 650.93</strain>
    </source>
</reference>